<evidence type="ECO:0000313" key="3">
    <source>
        <dbReference type="EMBL" id="JAP02983.1"/>
    </source>
</evidence>
<feature type="compositionally biased region" description="Basic and acidic residues" evidence="2">
    <location>
        <begin position="32"/>
        <end position="52"/>
    </location>
</feature>
<proteinExistence type="inferred from homology"/>
<dbReference type="SUPFAM" id="SSF48690">
    <property type="entry name" value="Epsilon subunit of mitochondrial F1F0-ATP synthase"/>
    <property type="match status" value="1"/>
</dbReference>
<sequence>MSSWRAAGLNYIRYSNIAAKVVRQALKPDLRAEAAKREDSHVKFTPWKDGKPIKSSRGAAKKASSSI</sequence>
<dbReference type="AlphaFoldDB" id="A0A0V0G4V5"/>
<feature type="compositionally biased region" description="Low complexity" evidence="2">
    <location>
        <begin position="55"/>
        <end position="67"/>
    </location>
</feature>
<evidence type="ECO:0000256" key="2">
    <source>
        <dbReference type="SAM" id="MobiDB-lite"/>
    </source>
</evidence>
<dbReference type="CDD" id="cd12153">
    <property type="entry name" value="F1-ATPase_epsilon"/>
    <property type="match status" value="1"/>
</dbReference>
<dbReference type="GO" id="GO:0046933">
    <property type="term" value="F:proton-transporting ATP synthase activity, rotational mechanism"/>
    <property type="evidence" value="ECO:0007669"/>
    <property type="project" value="InterPro"/>
</dbReference>
<dbReference type="GO" id="GO:0042776">
    <property type="term" value="P:proton motive force-driven mitochondrial ATP synthesis"/>
    <property type="evidence" value="ECO:0007669"/>
    <property type="project" value="TreeGrafter"/>
</dbReference>
<accession>A0A0V0G4V5</accession>
<reference evidence="3" key="1">
    <citation type="journal article" date="2018" name="J. Proteomics">
        <title>Exploring the molecular complexity of Triatoma dimidiata sialome.</title>
        <authorList>
            <person name="Santiago P.B."/>
            <person name="de Araujo C.N."/>
            <person name="Charneau S."/>
            <person name="Bastos I.M.D."/>
            <person name="Assumpcao T.C.F."/>
            <person name="Queiroz R.M.L."/>
            <person name="Praca Y.R."/>
            <person name="Cordeiro T.M."/>
            <person name="Garcia C.H.S."/>
            <person name="da Silva I.G."/>
            <person name="Raiol T."/>
            <person name="Motta F.N."/>
            <person name="de Araujo Oliveira J.V."/>
            <person name="de Sousa M.V."/>
            <person name="Ribeiro J.M.C."/>
            <person name="de Santana J.M."/>
        </authorList>
    </citation>
    <scope>NUCLEOTIDE SEQUENCE</scope>
    <source>
        <strain evidence="3">Santander</strain>
        <tissue evidence="3">Salivary glands</tissue>
    </source>
</reference>
<dbReference type="PANTHER" id="PTHR12448:SF0">
    <property type="entry name" value="ATP SYNTHASE SUBUNIT EPSILON, MITOCHONDRIAL"/>
    <property type="match status" value="1"/>
</dbReference>
<dbReference type="InterPro" id="IPR006721">
    <property type="entry name" value="ATP_synth_F1_esu_mt"/>
</dbReference>
<comment type="similarity">
    <text evidence="1">Belongs to the eukaryotic ATPase epsilon family.</text>
</comment>
<dbReference type="Gene3D" id="1.10.1620.20">
    <property type="entry name" value="ATP synthase, F1 complex, epsilon subunit superfamily, mitochondrial"/>
    <property type="match status" value="1"/>
</dbReference>
<dbReference type="PANTHER" id="PTHR12448">
    <property type="entry name" value="ATP SYNTHASE EPSILON CHAIN, MITOCHONDRIAL"/>
    <property type="match status" value="1"/>
</dbReference>
<name>A0A0V0G4V5_TRIDM</name>
<protein>
    <submittedName>
        <fullName evidence="3">Putative atp synthase subunit epsilon mitochondrial isoform x1</fullName>
    </submittedName>
</protein>
<dbReference type="Pfam" id="PF04627">
    <property type="entry name" value="ATP-synt_Eps"/>
    <property type="match status" value="1"/>
</dbReference>
<feature type="region of interest" description="Disordered" evidence="2">
    <location>
        <begin position="32"/>
        <end position="67"/>
    </location>
</feature>
<dbReference type="EMBL" id="GECL01003141">
    <property type="protein sequence ID" value="JAP02983.1"/>
    <property type="molecule type" value="Transcribed_RNA"/>
</dbReference>
<dbReference type="InterPro" id="IPR036742">
    <property type="entry name" value="ATP_synth_F1_esu_sf_mt"/>
</dbReference>
<dbReference type="GO" id="GO:0045259">
    <property type="term" value="C:proton-transporting ATP synthase complex"/>
    <property type="evidence" value="ECO:0007669"/>
    <property type="project" value="InterPro"/>
</dbReference>
<dbReference type="FunFam" id="1.10.1620.20:FF:000005">
    <property type="entry name" value="Uncharacterized protein, isoform A"/>
    <property type="match status" value="1"/>
</dbReference>
<dbReference type="GO" id="GO:0005743">
    <property type="term" value="C:mitochondrial inner membrane"/>
    <property type="evidence" value="ECO:0007669"/>
    <property type="project" value="InterPro"/>
</dbReference>
<organism evidence="3">
    <name type="scientific">Triatoma dimidiata</name>
    <name type="common">Kissing bug</name>
    <name type="synonym">Meccus dimidiatus</name>
    <dbReference type="NCBI Taxonomy" id="72491"/>
    <lineage>
        <taxon>Eukaryota</taxon>
        <taxon>Metazoa</taxon>
        <taxon>Ecdysozoa</taxon>
        <taxon>Arthropoda</taxon>
        <taxon>Hexapoda</taxon>
        <taxon>Insecta</taxon>
        <taxon>Pterygota</taxon>
        <taxon>Neoptera</taxon>
        <taxon>Paraneoptera</taxon>
        <taxon>Hemiptera</taxon>
        <taxon>Heteroptera</taxon>
        <taxon>Panheteroptera</taxon>
        <taxon>Cimicomorpha</taxon>
        <taxon>Reduviidae</taxon>
        <taxon>Triatominae</taxon>
        <taxon>Triatoma</taxon>
    </lineage>
</organism>
<evidence type="ECO:0000256" key="1">
    <source>
        <dbReference type="ARBA" id="ARBA00009502"/>
    </source>
</evidence>